<feature type="signal peptide" evidence="10">
    <location>
        <begin position="1"/>
        <end position="17"/>
    </location>
</feature>
<keyword evidence="12" id="KW-1185">Reference proteome</keyword>
<dbReference type="GO" id="GO:0031410">
    <property type="term" value="C:cytoplasmic vesicle"/>
    <property type="evidence" value="ECO:0007669"/>
    <property type="project" value="TreeGrafter"/>
</dbReference>
<evidence type="ECO:0000256" key="2">
    <source>
        <dbReference type="ARBA" id="ARBA00005341"/>
    </source>
</evidence>
<name>A0A821RZS4_9NEOP</name>
<evidence type="ECO:0000256" key="6">
    <source>
        <dbReference type="ARBA" id="ARBA00023136"/>
    </source>
</evidence>
<comment type="subcellular location">
    <subcellularLocation>
        <location evidence="1">Membrane</location>
        <topology evidence="1">Single-pass type I membrane protein</topology>
    </subcellularLocation>
</comment>
<feature type="compositionally biased region" description="Basic and acidic residues" evidence="8">
    <location>
        <begin position="91"/>
        <end position="101"/>
    </location>
</feature>
<keyword evidence="3 9" id="KW-0812">Transmembrane</keyword>
<comment type="similarity">
    <text evidence="2">Belongs to the CD164 family.</text>
</comment>
<gene>
    <name evidence="11" type="ORF">PMACD_LOCUS7035</name>
</gene>
<keyword evidence="5 9" id="KW-1133">Transmembrane helix</keyword>
<feature type="transmembrane region" description="Helical" evidence="9">
    <location>
        <begin position="165"/>
        <end position="186"/>
    </location>
</feature>
<dbReference type="Pfam" id="PF05283">
    <property type="entry name" value="MGC-24"/>
    <property type="match status" value="1"/>
</dbReference>
<dbReference type="GO" id="GO:0016020">
    <property type="term" value="C:membrane"/>
    <property type="evidence" value="ECO:0007669"/>
    <property type="project" value="UniProtKB-SubCell"/>
</dbReference>
<evidence type="ECO:0000256" key="4">
    <source>
        <dbReference type="ARBA" id="ARBA00022729"/>
    </source>
</evidence>
<evidence type="ECO:0000256" key="7">
    <source>
        <dbReference type="ARBA" id="ARBA00023180"/>
    </source>
</evidence>
<reference evidence="11" key="1">
    <citation type="submission" date="2021-02" db="EMBL/GenBank/DDBJ databases">
        <authorList>
            <person name="Steward A R."/>
        </authorList>
    </citation>
    <scope>NUCLEOTIDE SEQUENCE</scope>
</reference>
<evidence type="ECO:0000256" key="10">
    <source>
        <dbReference type="SAM" id="SignalP"/>
    </source>
</evidence>
<evidence type="ECO:0000313" key="11">
    <source>
        <dbReference type="EMBL" id="CAF4850865.1"/>
    </source>
</evidence>
<feature type="region of interest" description="Disordered" evidence="8">
    <location>
        <begin position="69"/>
        <end position="161"/>
    </location>
</feature>
<organism evidence="11 12">
    <name type="scientific">Pieris macdunnoughi</name>
    <dbReference type="NCBI Taxonomy" id="345717"/>
    <lineage>
        <taxon>Eukaryota</taxon>
        <taxon>Metazoa</taxon>
        <taxon>Ecdysozoa</taxon>
        <taxon>Arthropoda</taxon>
        <taxon>Hexapoda</taxon>
        <taxon>Insecta</taxon>
        <taxon>Pterygota</taxon>
        <taxon>Neoptera</taxon>
        <taxon>Endopterygota</taxon>
        <taxon>Lepidoptera</taxon>
        <taxon>Glossata</taxon>
        <taxon>Ditrysia</taxon>
        <taxon>Papilionoidea</taxon>
        <taxon>Pieridae</taxon>
        <taxon>Pierinae</taxon>
        <taxon>Pieris</taxon>
    </lineage>
</organism>
<dbReference type="PANTHER" id="PTHR11337:SF8">
    <property type="entry name" value="VISGUN, ISOFORM E"/>
    <property type="match status" value="1"/>
</dbReference>
<evidence type="ECO:0000256" key="5">
    <source>
        <dbReference type="ARBA" id="ARBA00022989"/>
    </source>
</evidence>
<keyword evidence="7" id="KW-0325">Glycoprotein</keyword>
<feature type="region of interest" description="Disordered" evidence="8">
    <location>
        <begin position="21"/>
        <end position="52"/>
    </location>
</feature>
<evidence type="ECO:0008006" key="13">
    <source>
        <dbReference type="Google" id="ProtNLM"/>
    </source>
</evidence>
<evidence type="ECO:0000256" key="3">
    <source>
        <dbReference type="ARBA" id="ARBA00022692"/>
    </source>
</evidence>
<evidence type="ECO:0000313" key="12">
    <source>
        <dbReference type="Proteomes" id="UP000663880"/>
    </source>
</evidence>
<dbReference type="AlphaFoldDB" id="A0A821RZS4"/>
<keyword evidence="4 10" id="KW-0732">Signal</keyword>
<dbReference type="EMBL" id="CAJOBZ010000016">
    <property type="protein sequence ID" value="CAF4850865.1"/>
    <property type="molecule type" value="Genomic_DNA"/>
</dbReference>
<accession>A0A821RZS4</accession>
<evidence type="ECO:0000256" key="1">
    <source>
        <dbReference type="ARBA" id="ARBA00004479"/>
    </source>
</evidence>
<dbReference type="PANTHER" id="PTHR11337">
    <property type="entry name" value="MUCIN/PORIMIN"/>
    <property type="match status" value="1"/>
</dbReference>
<evidence type="ECO:0000256" key="8">
    <source>
        <dbReference type="SAM" id="MobiDB-lite"/>
    </source>
</evidence>
<protein>
    <recommendedName>
        <fullName evidence="13">Porimin</fullName>
    </recommendedName>
</protein>
<feature type="chain" id="PRO_5032276424" description="Porimin" evidence="10">
    <location>
        <begin position="18"/>
        <end position="200"/>
    </location>
</feature>
<comment type="caution">
    <text evidence="11">The sequence shown here is derived from an EMBL/GenBank/DDBJ whole genome shotgun (WGS) entry which is preliminary data.</text>
</comment>
<feature type="compositionally biased region" description="Polar residues" evidence="8">
    <location>
        <begin position="141"/>
        <end position="152"/>
    </location>
</feature>
<sequence>MKKVIFLCLLSVSLCVSKPANEGAAQASPQTLNTSVPSKGTESSTVPIPIPIPNLGANGTVATQAAPNQTKEVTEAATPVIEKSSQPIDNKTSEKKEEIKENSANPTKATPQEKPQEKSSTSKTEEAVTPSVIPSKEVPTKATSTVSPNDNATARPKEGHPGFDGASFVGGIILTMGLLAIGFMGFKYYKNHTERNYHTL</sequence>
<proteinExistence type="inferred from homology"/>
<dbReference type="Proteomes" id="UP000663880">
    <property type="component" value="Unassembled WGS sequence"/>
</dbReference>
<dbReference type="OrthoDB" id="6160056at2759"/>
<dbReference type="InterPro" id="IPR007947">
    <property type="entry name" value="CD164_MGC24"/>
</dbReference>
<feature type="compositionally biased region" description="Polar residues" evidence="8">
    <location>
        <begin position="27"/>
        <end position="46"/>
    </location>
</feature>
<evidence type="ECO:0000256" key="9">
    <source>
        <dbReference type="SAM" id="Phobius"/>
    </source>
</evidence>
<keyword evidence="6 9" id="KW-0472">Membrane</keyword>